<dbReference type="EMBL" id="CP003732">
    <property type="protein sequence ID" value="AFV12357.1"/>
    <property type="molecule type" value="Genomic_DNA"/>
</dbReference>
<proteinExistence type="predicted"/>
<dbReference type="AlphaFoldDB" id="K4LJY6"/>
<dbReference type="Gene3D" id="1.10.3910.10">
    <property type="entry name" value="SP0561-like"/>
    <property type="match status" value="1"/>
</dbReference>
<keyword evidence="2" id="KW-1185">Reference proteome</keyword>
<name>K4LJY6_THEPS</name>
<dbReference type="KEGG" id="tpz:Tph_c21640"/>
<organism evidence="1 2">
    <name type="scientific">Thermacetogenium phaeum (strain ATCC BAA-254 / DSM 26808 / PB)</name>
    <dbReference type="NCBI Taxonomy" id="1089553"/>
    <lineage>
        <taxon>Bacteria</taxon>
        <taxon>Bacillati</taxon>
        <taxon>Bacillota</taxon>
        <taxon>Clostridia</taxon>
        <taxon>Thermoanaerobacterales</taxon>
        <taxon>Thermoanaerobacteraceae</taxon>
        <taxon>Thermacetogenium</taxon>
    </lineage>
</organism>
<evidence type="ECO:0000313" key="2">
    <source>
        <dbReference type="Proteomes" id="UP000000467"/>
    </source>
</evidence>
<accession>K4LJY6</accession>
<dbReference type="InterPro" id="IPR038062">
    <property type="entry name" value="ScdA-like_N_sf"/>
</dbReference>
<evidence type="ECO:0000313" key="1">
    <source>
        <dbReference type="EMBL" id="AFV12357.1"/>
    </source>
</evidence>
<dbReference type="HOGENOM" id="CLU_2807335_0_0_9"/>
<dbReference type="Proteomes" id="UP000000467">
    <property type="component" value="Chromosome"/>
</dbReference>
<gene>
    <name evidence="1" type="ordered locus">Tph_c21640</name>
</gene>
<reference evidence="1 2" key="1">
    <citation type="journal article" date="2012" name="BMC Genomics">
        <title>Genome-guided analysis of physiological and morphological traits of the fermentative acetate oxidizer Thermacetogenium phaeum.</title>
        <authorList>
            <person name="Oehler D."/>
            <person name="Poehlein A."/>
            <person name="Leimbach A."/>
            <person name="Muller N."/>
            <person name="Daniel R."/>
            <person name="Gottschalk G."/>
            <person name="Schink B."/>
        </authorList>
    </citation>
    <scope>NUCLEOTIDE SEQUENCE [LARGE SCALE GENOMIC DNA]</scope>
    <source>
        <strain evidence="2">ATCC BAA-254 / DSM 26808 / PB</strain>
    </source>
</reference>
<dbReference type="STRING" id="1089553.Tph_c21640"/>
<sequence>MEQHPEVISYFIEQGINPIFCVGAFPGCLGKLLEIKGVPNPDAFIRGLNDYLLERTKKSE</sequence>
<protein>
    <submittedName>
        <fullName evidence="1">Uncharacterized protein</fullName>
    </submittedName>
</protein>
<dbReference type="eggNOG" id="ENOG5033A8P">
    <property type="taxonomic scope" value="Bacteria"/>
</dbReference>
<dbReference type="OrthoDB" id="5405900at2"/>